<dbReference type="GO" id="GO:0016987">
    <property type="term" value="F:sigma factor activity"/>
    <property type="evidence" value="ECO:0007669"/>
    <property type="project" value="UniProtKB-KW"/>
</dbReference>
<evidence type="ECO:0000259" key="6">
    <source>
        <dbReference type="Pfam" id="PF08281"/>
    </source>
</evidence>
<comment type="caution">
    <text evidence="7">The sequence shown here is derived from an EMBL/GenBank/DDBJ whole genome shotgun (WGS) entry which is preliminary data.</text>
</comment>
<dbReference type="OrthoDB" id="9783788at2"/>
<dbReference type="RefSeq" id="WP_035355165.1">
    <property type="nucleotide sequence ID" value="NZ_JAAIWK010000011.1"/>
</dbReference>
<reference evidence="8" key="2">
    <citation type="submission" date="2020-02" db="EMBL/GenBank/DDBJ databases">
        <authorList>
            <person name="Feng H."/>
        </authorList>
    </citation>
    <scope>NUCLEOTIDE SEQUENCE [LARGE SCALE GENOMIC DNA]</scope>
    <source>
        <strain evidence="8">Gsoil 114</strain>
    </source>
</reference>
<keyword evidence="3" id="KW-0238">DNA-binding</keyword>
<dbReference type="InterPro" id="IPR036388">
    <property type="entry name" value="WH-like_DNA-bd_sf"/>
</dbReference>
<evidence type="ECO:0000313" key="10">
    <source>
        <dbReference type="Proteomes" id="UP000476934"/>
    </source>
</evidence>
<dbReference type="Proteomes" id="UP000030588">
    <property type="component" value="Unassembled WGS sequence"/>
</dbReference>
<keyword evidence="2" id="KW-0731">Sigma factor</keyword>
<feature type="domain" description="RNA polymerase sigma factor 70 region 4 type 2" evidence="6">
    <location>
        <begin position="104"/>
        <end position="154"/>
    </location>
</feature>
<dbReference type="SUPFAM" id="SSF88659">
    <property type="entry name" value="Sigma3 and sigma4 domains of RNA polymerase sigma factors"/>
    <property type="match status" value="1"/>
</dbReference>
<evidence type="ECO:0000313" key="8">
    <source>
        <dbReference type="EMBL" id="NEY19979.1"/>
    </source>
</evidence>
<evidence type="ECO:0000256" key="1">
    <source>
        <dbReference type="ARBA" id="ARBA00023015"/>
    </source>
</evidence>
<evidence type="ECO:0000256" key="3">
    <source>
        <dbReference type="ARBA" id="ARBA00023125"/>
    </source>
</evidence>
<evidence type="ECO:0000256" key="4">
    <source>
        <dbReference type="ARBA" id="ARBA00023163"/>
    </source>
</evidence>
<feature type="domain" description="RNA polymerase sigma-70 region 2" evidence="5">
    <location>
        <begin position="9"/>
        <end position="74"/>
    </location>
</feature>
<dbReference type="Pfam" id="PF04542">
    <property type="entry name" value="Sigma70_r2"/>
    <property type="match status" value="1"/>
</dbReference>
<dbReference type="EMBL" id="JRUN01000038">
    <property type="protein sequence ID" value="KHD84915.1"/>
    <property type="molecule type" value="Genomic_DNA"/>
</dbReference>
<gene>
    <name evidence="8" type="ORF">G4D61_08365</name>
    <name evidence="7" type="ORF">NG54_12655</name>
</gene>
<proteinExistence type="predicted"/>
<evidence type="ECO:0000256" key="2">
    <source>
        <dbReference type="ARBA" id="ARBA00023082"/>
    </source>
</evidence>
<dbReference type="PANTHER" id="PTHR30385:SF4">
    <property type="entry name" value="RNA POLYMERASE SIGMA-E FACTOR"/>
    <property type="match status" value="1"/>
</dbReference>
<dbReference type="GO" id="GO:0003677">
    <property type="term" value="F:DNA binding"/>
    <property type="evidence" value="ECO:0007669"/>
    <property type="project" value="UniProtKB-KW"/>
</dbReference>
<dbReference type="AlphaFoldDB" id="A0A0A6V9P0"/>
<dbReference type="PANTHER" id="PTHR30385">
    <property type="entry name" value="SIGMA FACTOR F FLAGELLAR"/>
    <property type="match status" value="1"/>
</dbReference>
<evidence type="ECO:0000313" key="7">
    <source>
        <dbReference type="EMBL" id="KHD84915.1"/>
    </source>
</evidence>
<keyword evidence="1" id="KW-0805">Transcription regulation</keyword>
<dbReference type="InterPro" id="IPR013249">
    <property type="entry name" value="RNA_pol_sigma70_r4_t2"/>
</dbReference>
<dbReference type="NCBIfam" id="TIGR02937">
    <property type="entry name" value="sigma70-ECF"/>
    <property type="match status" value="1"/>
</dbReference>
<protein>
    <submittedName>
        <fullName evidence="7">RNA polymerase sigma24 factor</fullName>
    </submittedName>
    <submittedName>
        <fullName evidence="8">Sigma-70 family RNA polymerase sigma factor</fullName>
    </submittedName>
</protein>
<dbReference type="InterPro" id="IPR007627">
    <property type="entry name" value="RNA_pol_sigma70_r2"/>
</dbReference>
<evidence type="ECO:0000259" key="5">
    <source>
        <dbReference type="Pfam" id="PF04542"/>
    </source>
</evidence>
<sequence>MESFEKVAEQYRPMISHLIRKLGIYKNREEFEQIGLIALWEAYEHFQPQKGSFTSYAYVTIKGNLLKALAKDKRVEETMVYPKEEFWLNENDPSLKTPLELETLLTYCETLTENEKKWVVATFYHQLKLGEIASREHKSVNAVKGWRSRALQKLKHQLKKGCRS</sequence>
<keyword evidence="4" id="KW-0804">Transcription</keyword>
<name>A0A0A6V9P0_9BACI</name>
<dbReference type="GO" id="GO:0006352">
    <property type="term" value="P:DNA-templated transcription initiation"/>
    <property type="evidence" value="ECO:0007669"/>
    <property type="project" value="InterPro"/>
</dbReference>
<organism evidence="7 9">
    <name type="scientific">Heyndrickxia ginsengihumi</name>
    <dbReference type="NCBI Taxonomy" id="363870"/>
    <lineage>
        <taxon>Bacteria</taxon>
        <taxon>Bacillati</taxon>
        <taxon>Bacillota</taxon>
        <taxon>Bacilli</taxon>
        <taxon>Bacillales</taxon>
        <taxon>Bacillaceae</taxon>
        <taxon>Heyndrickxia</taxon>
    </lineage>
</organism>
<reference evidence="7 9" key="1">
    <citation type="submission" date="2014-10" db="EMBL/GenBank/DDBJ databases">
        <title>Draft genome of phytase producing Bacillus ginsengihumi strain M2.11.</title>
        <authorList>
            <person name="Toymentseva A."/>
            <person name="Boulygina E.A."/>
            <person name="Kazakov S.V."/>
            <person name="Kayumov I."/>
            <person name="Suleimanova A.D."/>
            <person name="Mardanova A.M."/>
            <person name="Maria S.N."/>
            <person name="Sergey M.Y."/>
            <person name="Sharipova M.R."/>
        </authorList>
    </citation>
    <scope>NUCLEOTIDE SEQUENCE [LARGE SCALE GENOMIC DNA]</scope>
    <source>
        <strain evidence="7 9">M2.11</strain>
    </source>
</reference>
<dbReference type="Gene3D" id="1.10.1740.10">
    <property type="match status" value="1"/>
</dbReference>
<accession>A0A0A6V9P0</accession>
<dbReference type="Gene3D" id="1.10.10.10">
    <property type="entry name" value="Winged helix-like DNA-binding domain superfamily/Winged helix DNA-binding domain"/>
    <property type="match status" value="1"/>
</dbReference>
<dbReference type="InterPro" id="IPR013325">
    <property type="entry name" value="RNA_pol_sigma_r2"/>
</dbReference>
<dbReference type="InterPro" id="IPR013324">
    <property type="entry name" value="RNA_pol_sigma_r3/r4-like"/>
</dbReference>
<dbReference type="Proteomes" id="UP000476934">
    <property type="component" value="Unassembled WGS sequence"/>
</dbReference>
<dbReference type="STRING" id="363870.NG54_12655"/>
<dbReference type="Pfam" id="PF08281">
    <property type="entry name" value="Sigma70_r4_2"/>
    <property type="match status" value="1"/>
</dbReference>
<dbReference type="InterPro" id="IPR014284">
    <property type="entry name" value="RNA_pol_sigma-70_dom"/>
</dbReference>
<reference evidence="8 10" key="3">
    <citation type="submission" date="2020-03" db="EMBL/GenBank/DDBJ databases">
        <title>Bacillus aquiflavi sp. nov., isolated from yellow water of strong flavor Chinese baijiu in Yibin region of China.</title>
        <authorList>
            <person name="Xie J."/>
        </authorList>
    </citation>
    <scope>NUCLEOTIDE SEQUENCE [LARGE SCALE GENOMIC DNA]</scope>
    <source>
        <strain evidence="8 10">Gsoil 114</strain>
    </source>
</reference>
<dbReference type="SUPFAM" id="SSF88946">
    <property type="entry name" value="Sigma2 domain of RNA polymerase sigma factors"/>
    <property type="match status" value="1"/>
</dbReference>
<keyword evidence="10" id="KW-1185">Reference proteome</keyword>
<evidence type="ECO:0000313" key="9">
    <source>
        <dbReference type="Proteomes" id="UP000030588"/>
    </source>
</evidence>
<dbReference type="EMBL" id="JAAIWK010000011">
    <property type="protein sequence ID" value="NEY19979.1"/>
    <property type="molecule type" value="Genomic_DNA"/>
</dbReference>